<name>A0ABY5JIU5_9FIRM</name>
<proteinExistence type="predicted"/>
<gene>
    <name evidence="2" type="ORF">J0J69_03080</name>
</gene>
<dbReference type="RefSeq" id="WP_212725920.1">
    <property type="nucleotide sequence ID" value="NZ_CP071249.1"/>
</dbReference>
<keyword evidence="3" id="KW-1185">Reference proteome</keyword>
<keyword evidence="1" id="KW-0472">Membrane</keyword>
<evidence type="ECO:0000256" key="1">
    <source>
        <dbReference type="SAM" id="Phobius"/>
    </source>
</evidence>
<sequence>MEDQILQRLSSPKDVAKEAKQALGYESKFNFNQEEVIDHVKKGVNAATNQLNEALENKRSNGKPTLEQVLFIILCAIFLIVAFSVD</sequence>
<dbReference type="Proteomes" id="UP001058016">
    <property type="component" value="Chromosome"/>
</dbReference>
<accession>A0ABY5JIU5</accession>
<keyword evidence="1" id="KW-1133">Transmembrane helix</keyword>
<dbReference type="EMBL" id="CP071249">
    <property type="protein sequence ID" value="UUF06583.1"/>
    <property type="molecule type" value="Genomic_DNA"/>
</dbReference>
<reference evidence="2 3" key="1">
    <citation type="submission" date="2021-03" db="EMBL/GenBank/DDBJ databases">
        <title>Comparative Genomics and Metabolomics in the genus Turicibacter.</title>
        <authorList>
            <person name="Maki J."/>
            <person name="Looft T."/>
        </authorList>
    </citation>
    <scope>NUCLEOTIDE SEQUENCE [LARGE SCALE GENOMIC DNA]</scope>
    <source>
        <strain evidence="2 3">MMM721</strain>
    </source>
</reference>
<organism evidence="2 3">
    <name type="scientific">Turicibacter bilis</name>
    <dbReference type="NCBI Taxonomy" id="2735723"/>
    <lineage>
        <taxon>Bacteria</taxon>
        <taxon>Bacillati</taxon>
        <taxon>Bacillota</taxon>
        <taxon>Erysipelotrichia</taxon>
        <taxon>Erysipelotrichales</taxon>
        <taxon>Turicibacteraceae</taxon>
        <taxon>Turicibacter</taxon>
    </lineage>
</organism>
<feature type="transmembrane region" description="Helical" evidence="1">
    <location>
        <begin position="68"/>
        <end position="85"/>
    </location>
</feature>
<keyword evidence="1" id="KW-0812">Transmembrane</keyword>
<evidence type="ECO:0000313" key="2">
    <source>
        <dbReference type="EMBL" id="UUF06583.1"/>
    </source>
</evidence>
<evidence type="ECO:0000313" key="3">
    <source>
        <dbReference type="Proteomes" id="UP001058016"/>
    </source>
</evidence>
<protein>
    <submittedName>
        <fullName evidence="2">Uncharacterized protein</fullName>
    </submittedName>
</protein>